<dbReference type="Proteomes" id="UP001199525">
    <property type="component" value="Unassembled WGS sequence"/>
</dbReference>
<protein>
    <submittedName>
        <fullName evidence="1">Uncharacterized protein</fullName>
    </submittedName>
</protein>
<dbReference type="EMBL" id="JAIVFQ010000010">
    <property type="protein sequence ID" value="MCC5599513.1"/>
    <property type="molecule type" value="Genomic_DNA"/>
</dbReference>
<organism evidence="1 2">
    <name type="scientific">Nostoc favosum CHAB5714</name>
    <dbReference type="NCBI Taxonomy" id="2780399"/>
    <lineage>
        <taxon>Bacteria</taxon>
        <taxon>Bacillati</taxon>
        <taxon>Cyanobacteriota</taxon>
        <taxon>Cyanophyceae</taxon>
        <taxon>Nostocales</taxon>
        <taxon>Nostocaceae</taxon>
        <taxon>Nostoc</taxon>
        <taxon>Nostoc favosum</taxon>
    </lineage>
</organism>
<sequence>MVFKKKHKNGFTTNREHPLISNPVCLRMDEELAKELKAIPDWQERLRLALPELIKKWKAG</sequence>
<gene>
    <name evidence="1" type="ORF">LC586_09830</name>
</gene>
<accession>A0ABS8I5P0</accession>
<comment type="caution">
    <text evidence="1">The sequence shown here is derived from an EMBL/GenBank/DDBJ whole genome shotgun (WGS) entry which is preliminary data.</text>
</comment>
<reference evidence="1 2" key="1">
    <citation type="journal article" date="2021" name="Microorganisms">
        <title>Genome Evolution of Filamentous Cyanobacterium Nostoc Species: From Facultative Symbiosis to Free Living.</title>
        <authorList>
            <person name="Huo D."/>
            <person name="Li H."/>
            <person name="Cai F."/>
            <person name="Guo X."/>
            <person name="Qiao Z."/>
            <person name="Wang W."/>
            <person name="Yu G."/>
            <person name="Li R."/>
        </authorList>
    </citation>
    <scope>NUCLEOTIDE SEQUENCE [LARGE SCALE GENOMIC DNA]</scope>
    <source>
        <strain evidence="1 2">CHAB 5714</strain>
    </source>
</reference>
<keyword evidence="2" id="KW-1185">Reference proteome</keyword>
<proteinExistence type="predicted"/>
<evidence type="ECO:0000313" key="1">
    <source>
        <dbReference type="EMBL" id="MCC5599513.1"/>
    </source>
</evidence>
<dbReference type="RefSeq" id="WP_229484365.1">
    <property type="nucleotide sequence ID" value="NZ_JAIVFQ010000010.1"/>
</dbReference>
<evidence type="ECO:0000313" key="2">
    <source>
        <dbReference type="Proteomes" id="UP001199525"/>
    </source>
</evidence>
<name>A0ABS8I5P0_9NOSO</name>